<sequence length="1029" mass="109017">MGAIVAWALRFKSLVLLLAVLSLVVAFERSKSLPLDVFPEFAPPRVEIQTKAPGLSTEEVDQLVTVPLESALLGAPGVAHVRSKSVLGLSSVVLILAEDIDVTTARQSIQERMVNAASRLPQSARPPVMMPPLSALSRVMKIGITSERYSMTELSELIRWEVRPKLLSVPGVVNVAVWGQREPELQILLDPERLAQEGVPLRSLLVSAGEAVQRSAGGHIETLNQRIPIIADLAVRTAAGLAGAVVGTPLSLTRIGDLGTVQKGAAPLIGEAVINGGPGLLLIVEKEPGANTLLVTEGVESALKSLGPRLDGVSVDTTIFRPATFVEMSIENLKHAFLLGIVLVIVIIGLFMADWRTALISMTALPVSLAMAILVLDHFGIQINTMVLAGLVLSLGELVDDAIIDVENISRRLRMSQPGEGSLVDLIVSASLEVRGAVIYGSLVIVLVMLPILFLDGVAGAFFRPLAVSYMVAIAASLLTALTLTPALSLVLLGRKRGSEADPPLIRLARRATRPILGIFLRRRWLPLATLALVGGAAVAIVPSLGENFMPKFREFDFLMHWLEKPGASVEASRRSATLVAREIMEVEGVRNFGAHIGRAVAADEVVGPDFSELWISLDPASDHDLALQKIGEVLARFPGIQSDVLTYLRERVKEVVSGTSASMVVRIHGEDLGVLREQAASMLESLRGVPGLVDLHVEPQVVVPTLRVTPDEDALCSVGLTAAPLREALSTYVNGQAVGEVMDGFRPLTVVVRGDPGKLHDPAALERIPVDLPGGGTALLGELARVSFENAPNAIKREGGSRKIDVVANVENRDLASAAADMDAVLAGTPHRAGVHAELLGEFAAQKRARERILSFGVLSILAIIALLHGNLRDFKPTLLVFFALPFPLAGGIFAVYLSGGVLSLGSFVGMAAVLGVGARNAVMLVDHFRHLELEEGVPFGLELVRRGTEERLAALLMTALTTSLALLPLILAGSAPGTEIELPMAVVVLGGVLVSLTLNVLVVPALYLMLGASAATDEALVGSIRAV</sequence>
<dbReference type="RefSeq" id="WP_145204292.1">
    <property type="nucleotide sequence ID" value="NZ_CP036434.1"/>
</dbReference>
<dbReference type="AlphaFoldDB" id="A0A518EZV4"/>
<dbReference type="PRINTS" id="PR00702">
    <property type="entry name" value="ACRIFLAVINRP"/>
</dbReference>
<dbReference type="GO" id="GO:0005886">
    <property type="term" value="C:plasma membrane"/>
    <property type="evidence" value="ECO:0007669"/>
    <property type="project" value="TreeGrafter"/>
</dbReference>
<dbReference type="SUPFAM" id="SSF82714">
    <property type="entry name" value="Multidrug efflux transporter AcrB TolC docking domain, DN and DC subdomains"/>
    <property type="match status" value="1"/>
</dbReference>
<dbReference type="Pfam" id="PF00873">
    <property type="entry name" value="ACR_tran"/>
    <property type="match status" value="1"/>
</dbReference>
<feature type="transmembrane region" description="Helical" evidence="1">
    <location>
        <begin position="986"/>
        <end position="1012"/>
    </location>
</feature>
<dbReference type="SUPFAM" id="SSF82866">
    <property type="entry name" value="Multidrug efflux transporter AcrB transmembrane domain"/>
    <property type="match status" value="2"/>
</dbReference>
<dbReference type="OrthoDB" id="219750at2"/>
<protein>
    <submittedName>
        <fullName evidence="2">Cobalt-zinc-cadmium resistance protein CzcA</fullName>
    </submittedName>
</protein>
<dbReference type="GO" id="GO:0042910">
    <property type="term" value="F:xenobiotic transmembrane transporter activity"/>
    <property type="evidence" value="ECO:0007669"/>
    <property type="project" value="TreeGrafter"/>
</dbReference>
<feature type="transmembrane region" description="Helical" evidence="1">
    <location>
        <begin position="467"/>
        <end position="493"/>
    </location>
</feature>
<dbReference type="PANTHER" id="PTHR32063:SF4">
    <property type="entry name" value="SLR6043 PROTEIN"/>
    <property type="match status" value="1"/>
</dbReference>
<dbReference type="Proteomes" id="UP000320390">
    <property type="component" value="Chromosome"/>
</dbReference>
<feature type="transmembrane region" description="Helical" evidence="1">
    <location>
        <begin position="335"/>
        <end position="352"/>
    </location>
</feature>
<reference evidence="2 3" key="1">
    <citation type="submission" date="2019-02" db="EMBL/GenBank/DDBJ databases">
        <title>Deep-cultivation of Planctomycetes and their phenomic and genomic characterization uncovers novel biology.</title>
        <authorList>
            <person name="Wiegand S."/>
            <person name="Jogler M."/>
            <person name="Boedeker C."/>
            <person name="Pinto D."/>
            <person name="Vollmers J."/>
            <person name="Rivas-Marin E."/>
            <person name="Kohn T."/>
            <person name="Peeters S.H."/>
            <person name="Heuer A."/>
            <person name="Rast P."/>
            <person name="Oberbeckmann S."/>
            <person name="Bunk B."/>
            <person name="Jeske O."/>
            <person name="Meyerdierks A."/>
            <person name="Storesund J.E."/>
            <person name="Kallscheuer N."/>
            <person name="Luecker S."/>
            <person name="Lage O.M."/>
            <person name="Pohl T."/>
            <person name="Merkel B.J."/>
            <person name="Hornburger P."/>
            <person name="Mueller R.-W."/>
            <person name="Bruemmer F."/>
            <person name="Labrenz M."/>
            <person name="Spormann A.M."/>
            <person name="Op den Camp H."/>
            <person name="Overmann J."/>
            <person name="Amann R."/>
            <person name="Jetten M.S.M."/>
            <person name="Mascher T."/>
            <person name="Medema M.H."/>
            <person name="Devos D.P."/>
            <person name="Kaster A.-K."/>
            <person name="Ovreas L."/>
            <person name="Rohde M."/>
            <person name="Galperin M.Y."/>
            <person name="Jogler C."/>
        </authorList>
    </citation>
    <scope>NUCLEOTIDE SEQUENCE [LARGE SCALE GENOMIC DNA]</scope>
    <source>
        <strain evidence="2 3">Poly30</strain>
    </source>
</reference>
<keyword evidence="1" id="KW-1133">Transmembrane helix</keyword>
<dbReference type="Gene3D" id="3.30.2090.10">
    <property type="entry name" value="Multidrug efflux transporter AcrB TolC docking domain, DN and DC subdomains"/>
    <property type="match status" value="2"/>
</dbReference>
<feature type="transmembrane region" description="Helical" evidence="1">
    <location>
        <begin position="525"/>
        <end position="546"/>
    </location>
</feature>
<accession>A0A518EZV4</accession>
<dbReference type="Gene3D" id="3.30.70.1320">
    <property type="entry name" value="Multidrug efflux transporter AcrB pore domain like"/>
    <property type="match status" value="1"/>
</dbReference>
<feature type="transmembrane region" description="Helical" evidence="1">
    <location>
        <begin position="359"/>
        <end position="381"/>
    </location>
</feature>
<evidence type="ECO:0000313" key="2">
    <source>
        <dbReference type="EMBL" id="QDV09617.1"/>
    </source>
</evidence>
<feature type="transmembrane region" description="Helical" evidence="1">
    <location>
        <begin position="905"/>
        <end position="924"/>
    </location>
</feature>
<dbReference type="Gene3D" id="3.30.70.1440">
    <property type="entry name" value="Multidrug efflux transporter AcrB pore domain"/>
    <property type="match status" value="1"/>
</dbReference>
<keyword evidence="3" id="KW-1185">Reference proteome</keyword>
<organism evidence="2 3">
    <name type="scientific">Saltatorellus ferox</name>
    <dbReference type="NCBI Taxonomy" id="2528018"/>
    <lineage>
        <taxon>Bacteria</taxon>
        <taxon>Pseudomonadati</taxon>
        <taxon>Planctomycetota</taxon>
        <taxon>Planctomycetia</taxon>
        <taxon>Planctomycetia incertae sedis</taxon>
        <taxon>Saltatorellus</taxon>
    </lineage>
</organism>
<proteinExistence type="predicted"/>
<name>A0A518EZV4_9BACT</name>
<dbReference type="SUPFAM" id="SSF82693">
    <property type="entry name" value="Multidrug efflux transporter AcrB pore domain, PN1, PN2, PC1 and PC2 subdomains"/>
    <property type="match status" value="2"/>
</dbReference>
<dbReference type="PANTHER" id="PTHR32063">
    <property type="match status" value="1"/>
</dbReference>
<gene>
    <name evidence="2" type="primary">czcA_5</name>
    <name evidence="2" type="ORF">Poly30_51750</name>
</gene>
<feature type="transmembrane region" description="Helical" evidence="1">
    <location>
        <begin position="954"/>
        <end position="974"/>
    </location>
</feature>
<dbReference type="Gene3D" id="1.20.1640.10">
    <property type="entry name" value="Multidrug efflux transporter AcrB transmembrane domain"/>
    <property type="match status" value="2"/>
</dbReference>
<evidence type="ECO:0000313" key="3">
    <source>
        <dbReference type="Proteomes" id="UP000320390"/>
    </source>
</evidence>
<evidence type="ECO:0000256" key="1">
    <source>
        <dbReference type="SAM" id="Phobius"/>
    </source>
</evidence>
<feature type="transmembrane region" description="Helical" evidence="1">
    <location>
        <begin position="437"/>
        <end position="455"/>
    </location>
</feature>
<dbReference type="InterPro" id="IPR027463">
    <property type="entry name" value="AcrB_DN_DC_subdom"/>
</dbReference>
<feature type="transmembrane region" description="Helical" evidence="1">
    <location>
        <begin position="854"/>
        <end position="873"/>
    </location>
</feature>
<dbReference type="Gene3D" id="3.30.70.1430">
    <property type="entry name" value="Multidrug efflux transporter AcrB pore domain"/>
    <property type="match status" value="2"/>
</dbReference>
<dbReference type="EMBL" id="CP036434">
    <property type="protein sequence ID" value="QDV09617.1"/>
    <property type="molecule type" value="Genomic_DNA"/>
</dbReference>
<keyword evidence="1" id="KW-0472">Membrane</keyword>
<keyword evidence="1" id="KW-0812">Transmembrane</keyword>
<feature type="transmembrane region" description="Helical" evidence="1">
    <location>
        <begin position="880"/>
        <end position="899"/>
    </location>
</feature>
<dbReference type="InterPro" id="IPR001036">
    <property type="entry name" value="Acrflvin-R"/>
</dbReference>